<dbReference type="AlphaFoldDB" id="A0AAV5N2J4"/>
<dbReference type="InterPro" id="IPR001647">
    <property type="entry name" value="HTH_TetR"/>
</dbReference>
<dbReference type="InterPro" id="IPR009057">
    <property type="entry name" value="Homeodomain-like_sf"/>
</dbReference>
<dbReference type="EMBL" id="BRLH01000002">
    <property type="protein sequence ID" value="GKX55103.1"/>
    <property type="molecule type" value="Genomic_DNA"/>
</dbReference>
<dbReference type="Proteomes" id="UP001058124">
    <property type="component" value="Unassembled WGS sequence"/>
</dbReference>
<keyword evidence="5" id="KW-1185">Reference proteome</keyword>
<dbReference type="Gene3D" id="1.10.357.10">
    <property type="entry name" value="Tetracycline Repressor, domain 2"/>
    <property type="match status" value="1"/>
</dbReference>
<keyword evidence="1 2" id="KW-0238">DNA-binding</keyword>
<dbReference type="GO" id="GO:0003677">
    <property type="term" value="F:DNA binding"/>
    <property type="evidence" value="ECO:0007669"/>
    <property type="project" value="UniProtKB-UniRule"/>
</dbReference>
<dbReference type="SUPFAM" id="SSF46689">
    <property type="entry name" value="Homeodomain-like"/>
    <property type="match status" value="1"/>
</dbReference>
<name>A0AAV5N2J4_9GAMM</name>
<protein>
    <submittedName>
        <fullName evidence="4">TetR family transcriptional regulator</fullName>
    </submittedName>
</protein>
<evidence type="ECO:0000313" key="5">
    <source>
        <dbReference type="Proteomes" id="UP001058124"/>
    </source>
</evidence>
<evidence type="ECO:0000259" key="3">
    <source>
        <dbReference type="PROSITE" id="PS50977"/>
    </source>
</evidence>
<feature type="domain" description="HTH tetR-type" evidence="3">
    <location>
        <begin position="3"/>
        <end position="61"/>
    </location>
</feature>
<evidence type="ECO:0000256" key="2">
    <source>
        <dbReference type="PROSITE-ProRule" id="PRU00335"/>
    </source>
</evidence>
<sequence length="199" mass="22366">MRARTMDKLMTTAMNVLENGKIPSITELACEAGVSRATAYRYFPTQSALISAIVSDVLAPMKAWKPKEKSVAERLESLLAFAYPQLERHEGALRAALRISLEQWAAQRSGEGEADMGPPLIRGNRKQLVELVAQPMKEKMPKAEWDRMKYAFSLIYGSEVFLVLKDIWGLESNQVLDVIQWMGKAIVRQSEEEAGLTQH</sequence>
<evidence type="ECO:0000256" key="1">
    <source>
        <dbReference type="ARBA" id="ARBA00023125"/>
    </source>
</evidence>
<comment type="caution">
    <text evidence="4">The sequence shown here is derived from an EMBL/GenBank/DDBJ whole genome shotgun (WGS) entry which is preliminary data.</text>
</comment>
<feature type="DNA-binding region" description="H-T-H motif" evidence="2">
    <location>
        <begin position="24"/>
        <end position="43"/>
    </location>
</feature>
<organism evidence="4 5">
    <name type="scientific">Leminorella grimontii</name>
    <dbReference type="NCBI Taxonomy" id="82981"/>
    <lineage>
        <taxon>Bacteria</taxon>
        <taxon>Pseudomonadati</taxon>
        <taxon>Pseudomonadota</taxon>
        <taxon>Gammaproteobacteria</taxon>
        <taxon>Enterobacterales</taxon>
        <taxon>Budviciaceae</taxon>
        <taxon>Leminorella</taxon>
    </lineage>
</organism>
<dbReference type="PROSITE" id="PS50977">
    <property type="entry name" value="HTH_TETR_2"/>
    <property type="match status" value="1"/>
</dbReference>
<proteinExistence type="predicted"/>
<reference evidence="4" key="1">
    <citation type="submission" date="2022-06" db="EMBL/GenBank/DDBJ databases">
        <title>Draft genome sequences of Leminorella grimontii str. JCM5902.</title>
        <authorList>
            <person name="Wakabayashi Y."/>
            <person name="Kojima K."/>
        </authorList>
    </citation>
    <scope>NUCLEOTIDE SEQUENCE</scope>
    <source>
        <strain evidence="4">JCM 5902</strain>
    </source>
</reference>
<evidence type="ECO:0000313" key="4">
    <source>
        <dbReference type="EMBL" id="GKX55103.1"/>
    </source>
</evidence>
<gene>
    <name evidence="4" type="ORF">SOASR030_12150</name>
</gene>
<accession>A0AAV5N2J4</accession>